<dbReference type="Proteomes" id="UP000736787">
    <property type="component" value="Unassembled WGS sequence"/>
</dbReference>
<evidence type="ECO:0000313" key="4">
    <source>
        <dbReference type="EMBL" id="KAG2909136.1"/>
    </source>
</evidence>
<evidence type="ECO:0000313" key="2">
    <source>
        <dbReference type="EMBL" id="KAG2843916.1"/>
    </source>
</evidence>
<dbReference type="VEuPathDB" id="FungiDB:PC110_g15818"/>
<dbReference type="Proteomes" id="UP000697107">
    <property type="component" value="Unassembled WGS sequence"/>
</dbReference>
<dbReference type="Proteomes" id="UP000735874">
    <property type="component" value="Unassembled WGS sequence"/>
</dbReference>
<feature type="region of interest" description="Disordered" evidence="1">
    <location>
        <begin position="75"/>
        <end position="110"/>
    </location>
</feature>
<feature type="compositionally biased region" description="Basic and acidic residues" evidence="1">
    <location>
        <begin position="90"/>
        <end position="110"/>
    </location>
</feature>
<gene>
    <name evidence="7" type="ORF">JG687_00015248</name>
    <name evidence="8" type="ORF">PC110_g15818</name>
    <name evidence="2" type="ORF">PC113_g18508</name>
    <name evidence="3" type="ORF">PC115_g17953</name>
    <name evidence="4" type="ORF">PC117_g19761</name>
    <name evidence="5" type="ORF">PC118_g18235</name>
    <name evidence="6" type="ORF">PC129_g17248</name>
</gene>
<evidence type="ECO:0000313" key="7">
    <source>
        <dbReference type="EMBL" id="KAG6948800.1"/>
    </source>
</evidence>
<reference evidence="8 9" key="1">
    <citation type="submission" date="2018-01" db="EMBL/GenBank/DDBJ databases">
        <title>Draft genome of the strawberry crown rot pathogen Phytophthora cactorum.</title>
        <authorList>
            <person name="Armitage A.D."/>
            <person name="Lysoe E."/>
            <person name="Nellist C.F."/>
            <person name="Harrison R.J."/>
            <person name="Brurberg M.B."/>
        </authorList>
    </citation>
    <scope>NUCLEOTIDE SEQUENCE [LARGE SCALE GENOMIC DNA]</scope>
    <source>
        <strain evidence="8 9">10300</strain>
    </source>
</reference>
<reference evidence="7" key="3">
    <citation type="submission" date="2021-01" db="EMBL/GenBank/DDBJ databases">
        <title>Phytophthora aleatoria, a newly-described species from Pinus radiata is distinct from Phytophthora cactorum isolates based on comparative genomics.</title>
        <authorList>
            <person name="Mcdougal R."/>
            <person name="Panda P."/>
            <person name="Williams N."/>
            <person name="Studholme D.J."/>
        </authorList>
    </citation>
    <scope>NUCLEOTIDE SEQUENCE</scope>
    <source>
        <strain evidence="7">NZFS 3830</strain>
    </source>
</reference>
<proteinExistence type="predicted"/>
<dbReference type="EMBL" id="MJFZ01000537">
    <property type="protein sequence ID" value="RAW27787.1"/>
    <property type="molecule type" value="Genomic_DNA"/>
</dbReference>
<organism evidence="8 9">
    <name type="scientific">Phytophthora cactorum</name>
    <dbReference type="NCBI Taxonomy" id="29920"/>
    <lineage>
        <taxon>Eukaryota</taxon>
        <taxon>Sar</taxon>
        <taxon>Stramenopiles</taxon>
        <taxon>Oomycota</taxon>
        <taxon>Peronosporomycetes</taxon>
        <taxon>Peronosporales</taxon>
        <taxon>Peronosporaceae</taxon>
        <taxon>Phytophthora</taxon>
    </lineage>
</organism>
<dbReference type="EMBL" id="RCML01000887">
    <property type="protein sequence ID" value="KAG2968077.1"/>
    <property type="molecule type" value="Genomic_DNA"/>
</dbReference>
<dbReference type="EMBL" id="RCMI01000891">
    <property type="protein sequence ID" value="KAG2895092.1"/>
    <property type="molecule type" value="Genomic_DNA"/>
</dbReference>
<dbReference type="EMBL" id="RCMV01000913">
    <property type="protein sequence ID" value="KAG3211780.1"/>
    <property type="molecule type" value="Genomic_DNA"/>
</dbReference>
<evidence type="ECO:0000313" key="8">
    <source>
        <dbReference type="EMBL" id="RAW27787.1"/>
    </source>
</evidence>
<accession>A0A329RSP1</accession>
<dbReference type="Proteomes" id="UP000760860">
    <property type="component" value="Unassembled WGS sequence"/>
</dbReference>
<dbReference type="Proteomes" id="UP000774804">
    <property type="component" value="Unassembled WGS sequence"/>
</dbReference>
<comment type="caution">
    <text evidence="8">The sequence shown here is derived from an EMBL/GenBank/DDBJ whole genome shotgun (WGS) entry which is preliminary data.</text>
</comment>
<sequence length="289" mass="31466">MAASAYQLWLKKREFKAPRQSSSPAAKSAASSSLAFSKISSSGGPSSFQAAGGLSEGIPAKFHAVSGVETTQVAIRSVARPSAMRKRPRISREKAADGEEPPHDHKVAGRQEIRVDDPKVAGWKLQRSDKEGVMQTTALKLTSTAAMLRQSSTRRHVERAVCSGRADVESKVAAGEKSDGKVATHIKSSLVKRQKLKGGSSVAIRAGQLSISIQQRGMAQRKRSIESAIGDNTAKRLRFGDDAEEIDQDVELSELPQKSPMKKLQRKLRTAMLDESQYWMAVDRFSHLT</sequence>
<keyword evidence="9" id="KW-1185">Reference proteome</keyword>
<evidence type="ECO:0000313" key="5">
    <source>
        <dbReference type="EMBL" id="KAG2968077.1"/>
    </source>
</evidence>
<feature type="compositionally biased region" description="Low complexity" evidence="1">
    <location>
        <begin position="21"/>
        <end position="53"/>
    </location>
</feature>
<evidence type="ECO:0000313" key="3">
    <source>
        <dbReference type="EMBL" id="KAG2895092.1"/>
    </source>
</evidence>
<dbReference type="OrthoDB" id="113295at2759"/>
<name>A0A329RSP1_9STRA</name>
<dbReference type="EMBL" id="RCMG01000874">
    <property type="protein sequence ID" value="KAG2843916.1"/>
    <property type="molecule type" value="Genomic_DNA"/>
</dbReference>
<dbReference type="Proteomes" id="UP000251314">
    <property type="component" value="Unassembled WGS sequence"/>
</dbReference>
<dbReference type="EMBL" id="RCMK01000879">
    <property type="protein sequence ID" value="KAG2909136.1"/>
    <property type="molecule type" value="Genomic_DNA"/>
</dbReference>
<reference evidence="2" key="2">
    <citation type="submission" date="2018-10" db="EMBL/GenBank/DDBJ databases">
        <title>Effector identification in a new, highly contiguous assembly of the strawberry crown rot pathogen Phytophthora cactorum.</title>
        <authorList>
            <person name="Armitage A.D."/>
            <person name="Nellist C.F."/>
            <person name="Bates H."/>
            <person name="Vickerstaff R.J."/>
            <person name="Harrison R.J."/>
        </authorList>
    </citation>
    <scope>NUCLEOTIDE SEQUENCE</scope>
    <source>
        <strain evidence="2">15-7</strain>
        <strain evidence="3">4032</strain>
        <strain evidence="4">4040</strain>
        <strain evidence="5">P415</strain>
        <strain evidence="6">P421</strain>
    </source>
</reference>
<dbReference type="Proteomes" id="UP000688947">
    <property type="component" value="Unassembled WGS sequence"/>
</dbReference>
<evidence type="ECO:0000256" key="1">
    <source>
        <dbReference type="SAM" id="MobiDB-lite"/>
    </source>
</evidence>
<dbReference type="EMBL" id="JAENGZ010001327">
    <property type="protein sequence ID" value="KAG6948800.1"/>
    <property type="molecule type" value="Genomic_DNA"/>
</dbReference>
<protein>
    <submittedName>
        <fullName evidence="8">Uncharacterized protein</fullName>
    </submittedName>
</protein>
<evidence type="ECO:0000313" key="6">
    <source>
        <dbReference type="EMBL" id="KAG3211780.1"/>
    </source>
</evidence>
<evidence type="ECO:0000313" key="9">
    <source>
        <dbReference type="Proteomes" id="UP000251314"/>
    </source>
</evidence>
<feature type="region of interest" description="Disordered" evidence="1">
    <location>
        <begin position="15"/>
        <end position="53"/>
    </location>
</feature>
<dbReference type="AlphaFoldDB" id="A0A329RSP1"/>